<comment type="caution">
    <text evidence="1">The sequence shown here is derived from an EMBL/GenBank/DDBJ whole genome shotgun (WGS) entry which is preliminary data.</text>
</comment>
<dbReference type="EMBL" id="JARQZJ010000035">
    <property type="protein sequence ID" value="KAK9876104.1"/>
    <property type="molecule type" value="Genomic_DNA"/>
</dbReference>
<sequence length="131" mass="15390">MHARKCFETITPFWSFEPDNHFPVCIISLYVRENRTRDVERSANCNDSFYLRQTDGQADTPFSEAQNYALIFPSQRSGTSGCFPGKFFDYCGNESGLLLPENFIEFYIRRFISRGIKISATERFYRMDHPR</sequence>
<protein>
    <submittedName>
        <fullName evidence="1">Uncharacterized protein</fullName>
    </submittedName>
</protein>
<dbReference type="AlphaFoldDB" id="A0AAW1U9W6"/>
<gene>
    <name evidence="1" type="ORF">WA026_011218</name>
</gene>
<organism evidence="1 2">
    <name type="scientific">Henosepilachna vigintioctopunctata</name>
    <dbReference type="NCBI Taxonomy" id="420089"/>
    <lineage>
        <taxon>Eukaryota</taxon>
        <taxon>Metazoa</taxon>
        <taxon>Ecdysozoa</taxon>
        <taxon>Arthropoda</taxon>
        <taxon>Hexapoda</taxon>
        <taxon>Insecta</taxon>
        <taxon>Pterygota</taxon>
        <taxon>Neoptera</taxon>
        <taxon>Endopterygota</taxon>
        <taxon>Coleoptera</taxon>
        <taxon>Polyphaga</taxon>
        <taxon>Cucujiformia</taxon>
        <taxon>Coccinelloidea</taxon>
        <taxon>Coccinellidae</taxon>
        <taxon>Epilachninae</taxon>
        <taxon>Epilachnini</taxon>
        <taxon>Henosepilachna</taxon>
    </lineage>
</organism>
<reference evidence="1 2" key="1">
    <citation type="submission" date="2023-03" db="EMBL/GenBank/DDBJ databases">
        <title>Genome insight into feeding habits of ladybird beetles.</title>
        <authorList>
            <person name="Li H.-S."/>
            <person name="Huang Y.-H."/>
            <person name="Pang H."/>
        </authorList>
    </citation>
    <scope>NUCLEOTIDE SEQUENCE [LARGE SCALE GENOMIC DNA]</scope>
    <source>
        <strain evidence="1">SYSU_2023b</strain>
        <tissue evidence="1">Whole body</tissue>
    </source>
</reference>
<accession>A0AAW1U9W6</accession>
<keyword evidence="2" id="KW-1185">Reference proteome</keyword>
<name>A0AAW1U9W6_9CUCU</name>
<proteinExistence type="predicted"/>
<evidence type="ECO:0000313" key="1">
    <source>
        <dbReference type="EMBL" id="KAK9876104.1"/>
    </source>
</evidence>
<evidence type="ECO:0000313" key="2">
    <source>
        <dbReference type="Proteomes" id="UP001431783"/>
    </source>
</evidence>
<dbReference type="Proteomes" id="UP001431783">
    <property type="component" value="Unassembled WGS sequence"/>
</dbReference>